<dbReference type="EC" id="2.7.13.3" evidence="2"/>
<dbReference type="GO" id="GO:0016301">
    <property type="term" value="F:kinase activity"/>
    <property type="evidence" value="ECO:0007669"/>
    <property type="project" value="UniProtKB-KW"/>
</dbReference>
<comment type="catalytic activity">
    <reaction evidence="1">
        <text>ATP + protein L-histidine = ADP + protein N-phospho-L-histidine.</text>
        <dbReference type="EC" id="2.7.13.3"/>
    </reaction>
</comment>
<dbReference type="InterPro" id="IPR004358">
    <property type="entry name" value="Sig_transdc_His_kin-like_C"/>
</dbReference>
<evidence type="ECO:0000256" key="8">
    <source>
        <dbReference type="ARBA" id="ARBA00023012"/>
    </source>
</evidence>
<dbReference type="InterPro" id="IPR036890">
    <property type="entry name" value="HATPase_C_sf"/>
</dbReference>
<name>A0ABV6YU46_UNCC1</name>
<dbReference type="EMBL" id="JBHPBY010000055">
    <property type="protein sequence ID" value="MFC1849724.1"/>
    <property type="molecule type" value="Genomic_DNA"/>
</dbReference>
<dbReference type="PRINTS" id="PR00344">
    <property type="entry name" value="BCTRLSENSOR"/>
</dbReference>
<reference evidence="11 12" key="1">
    <citation type="submission" date="2024-09" db="EMBL/GenBank/DDBJ databases">
        <title>Laminarin stimulates single cell rates of sulfate reduction while oxygen inhibits transcriptomic activity in coastal marine sediment.</title>
        <authorList>
            <person name="Lindsay M."/>
            <person name="Orcutt B."/>
            <person name="Emerson D."/>
            <person name="Stepanauskas R."/>
            <person name="D'Angelo T."/>
        </authorList>
    </citation>
    <scope>NUCLEOTIDE SEQUENCE [LARGE SCALE GENOMIC DNA]</scope>
    <source>
        <strain evidence="11">SAG AM-311-K15</strain>
    </source>
</reference>
<evidence type="ECO:0000259" key="10">
    <source>
        <dbReference type="PROSITE" id="PS50109"/>
    </source>
</evidence>
<comment type="caution">
    <text evidence="11">The sequence shown here is derived from an EMBL/GenBank/DDBJ whole genome shotgun (WGS) entry which is preliminary data.</text>
</comment>
<protein>
    <recommendedName>
        <fullName evidence="2">histidine kinase</fullName>
        <ecNumber evidence="2">2.7.13.3</ecNumber>
    </recommendedName>
</protein>
<keyword evidence="7" id="KW-0067">ATP-binding</keyword>
<keyword evidence="3" id="KW-0597">Phosphoprotein</keyword>
<dbReference type="CDD" id="cd00082">
    <property type="entry name" value="HisKA"/>
    <property type="match status" value="1"/>
</dbReference>
<dbReference type="CDD" id="cd00075">
    <property type="entry name" value="HATPase"/>
    <property type="match status" value="1"/>
</dbReference>
<dbReference type="SMART" id="SM00387">
    <property type="entry name" value="HATPase_c"/>
    <property type="match status" value="1"/>
</dbReference>
<dbReference type="InterPro" id="IPR003661">
    <property type="entry name" value="HisK_dim/P_dom"/>
</dbReference>
<evidence type="ECO:0000256" key="9">
    <source>
        <dbReference type="SAM" id="Coils"/>
    </source>
</evidence>
<dbReference type="Gene3D" id="3.30.565.10">
    <property type="entry name" value="Histidine kinase-like ATPase, C-terminal domain"/>
    <property type="match status" value="1"/>
</dbReference>
<evidence type="ECO:0000256" key="4">
    <source>
        <dbReference type="ARBA" id="ARBA00022679"/>
    </source>
</evidence>
<dbReference type="SUPFAM" id="SSF55874">
    <property type="entry name" value="ATPase domain of HSP90 chaperone/DNA topoisomerase II/histidine kinase"/>
    <property type="match status" value="1"/>
</dbReference>
<dbReference type="PROSITE" id="PS50109">
    <property type="entry name" value="HIS_KIN"/>
    <property type="match status" value="1"/>
</dbReference>
<dbReference type="InterPro" id="IPR003594">
    <property type="entry name" value="HATPase_dom"/>
</dbReference>
<feature type="coiled-coil region" evidence="9">
    <location>
        <begin position="6"/>
        <end position="33"/>
    </location>
</feature>
<evidence type="ECO:0000313" key="12">
    <source>
        <dbReference type="Proteomes" id="UP001594351"/>
    </source>
</evidence>
<dbReference type="Gene3D" id="1.10.287.130">
    <property type="match status" value="1"/>
</dbReference>
<evidence type="ECO:0000256" key="5">
    <source>
        <dbReference type="ARBA" id="ARBA00022741"/>
    </source>
</evidence>
<keyword evidence="8" id="KW-0902">Two-component regulatory system</keyword>
<accession>A0ABV6YU46</accession>
<dbReference type="InterPro" id="IPR005467">
    <property type="entry name" value="His_kinase_dom"/>
</dbReference>
<keyword evidence="5" id="KW-0547">Nucleotide-binding</keyword>
<keyword evidence="9" id="KW-0175">Coiled coil</keyword>
<evidence type="ECO:0000256" key="2">
    <source>
        <dbReference type="ARBA" id="ARBA00012438"/>
    </source>
</evidence>
<sequence length="258" mass="28986">NITKLGDKYQNKLRVLNEALKQANEKILEEQDKTASQHEKIVAMSNVAGVVTHEIRNPLNAISMAMQRLESALPPAEQPDKFARLFDVVSQEIERLDDIIQQFLTFARAPVIETKKNDIVDCIKTLVTEFESLTDARNITLRTVSPAELWLQFDQNQIHQMLFNLINNAIDVCFESGQITIRVYDEGENVVLSVEDTGVGIAAEEQERIFDLYYTTKKKGTGLGLPIALRIVQAHHGSLNVSSEVNQGTTVTVRLPKE</sequence>
<dbReference type="PANTHER" id="PTHR43065:SF10">
    <property type="entry name" value="PEROXIDE STRESS-ACTIVATED HISTIDINE KINASE MAK3"/>
    <property type="match status" value="1"/>
</dbReference>
<proteinExistence type="predicted"/>
<dbReference type="SUPFAM" id="SSF47384">
    <property type="entry name" value="Homodimeric domain of signal transducing histidine kinase"/>
    <property type="match status" value="1"/>
</dbReference>
<dbReference type="Pfam" id="PF00512">
    <property type="entry name" value="HisKA"/>
    <property type="match status" value="1"/>
</dbReference>
<evidence type="ECO:0000256" key="1">
    <source>
        <dbReference type="ARBA" id="ARBA00000085"/>
    </source>
</evidence>
<dbReference type="SMART" id="SM00388">
    <property type="entry name" value="HisKA"/>
    <property type="match status" value="1"/>
</dbReference>
<dbReference type="InterPro" id="IPR036097">
    <property type="entry name" value="HisK_dim/P_sf"/>
</dbReference>
<dbReference type="PANTHER" id="PTHR43065">
    <property type="entry name" value="SENSOR HISTIDINE KINASE"/>
    <property type="match status" value="1"/>
</dbReference>
<keyword evidence="12" id="KW-1185">Reference proteome</keyword>
<dbReference type="Pfam" id="PF02518">
    <property type="entry name" value="HATPase_c"/>
    <property type="match status" value="1"/>
</dbReference>
<organism evidence="11 12">
    <name type="scientific">candidate division CSSED10-310 bacterium</name>
    <dbReference type="NCBI Taxonomy" id="2855610"/>
    <lineage>
        <taxon>Bacteria</taxon>
        <taxon>Bacteria division CSSED10-310</taxon>
    </lineage>
</organism>
<evidence type="ECO:0000256" key="7">
    <source>
        <dbReference type="ARBA" id="ARBA00022840"/>
    </source>
</evidence>
<dbReference type="Proteomes" id="UP001594351">
    <property type="component" value="Unassembled WGS sequence"/>
</dbReference>
<evidence type="ECO:0000256" key="6">
    <source>
        <dbReference type="ARBA" id="ARBA00022777"/>
    </source>
</evidence>
<keyword evidence="4" id="KW-0808">Transferase</keyword>
<feature type="domain" description="Histidine kinase" evidence="10">
    <location>
        <begin position="50"/>
        <end position="258"/>
    </location>
</feature>
<feature type="non-terminal residue" evidence="11">
    <location>
        <position position="1"/>
    </location>
</feature>
<evidence type="ECO:0000256" key="3">
    <source>
        <dbReference type="ARBA" id="ARBA00022553"/>
    </source>
</evidence>
<keyword evidence="6 11" id="KW-0418">Kinase</keyword>
<evidence type="ECO:0000313" key="11">
    <source>
        <dbReference type="EMBL" id="MFC1849724.1"/>
    </source>
</evidence>
<gene>
    <name evidence="11" type="ORF">ACFL27_05890</name>
</gene>